<keyword evidence="2 7" id="KW-0489">Methyltransferase</keyword>
<dbReference type="InterPro" id="IPR006366">
    <property type="entry name" value="CobA/CysG_C"/>
</dbReference>
<dbReference type="GO" id="GO:0019354">
    <property type="term" value="P:siroheme biosynthetic process"/>
    <property type="evidence" value="ECO:0007669"/>
    <property type="project" value="InterPro"/>
</dbReference>
<evidence type="ECO:0000256" key="4">
    <source>
        <dbReference type="ARBA" id="ARBA00022691"/>
    </source>
</evidence>
<dbReference type="InterPro" id="IPR003043">
    <property type="entry name" value="Uropor_MeTrfase_CS"/>
</dbReference>
<dbReference type="NCBIfam" id="TIGR01469">
    <property type="entry name" value="cobA_cysG_Cterm"/>
    <property type="match status" value="1"/>
</dbReference>
<dbReference type="Proteomes" id="UP000587800">
    <property type="component" value="Unassembled WGS sequence"/>
</dbReference>
<keyword evidence="5" id="KW-0627">Porphyrin biosynthesis</keyword>
<dbReference type="RefSeq" id="WP_185344790.1">
    <property type="nucleotide sequence ID" value="NZ_JAASTU010000015.1"/>
</dbReference>
<comment type="caution">
    <text evidence="7">The sequence shown here is derived from an EMBL/GenBank/DDBJ whole genome shotgun (WGS) entry which is preliminary data.</text>
</comment>
<dbReference type="InterPro" id="IPR014776">
    <property type="entry name" value="4pyrrole_Mease_sub2"/>
</dbReference>
<dbReference type="Pfam" id="PF00590">
    <property type="entry name" value="TP_methylase"/>
    <property type="match status" value="1"/>
</dbReference>
<dbReference type="EMBL" id="JAASUB010000004">
    <property type="protein sequence ID" value="MBC1509028.1"/>
    <property type="molecule type" value="Genomic_DNA"/>
</dbReference>
<name>A0A7X0X5E1_9LIST</name>
<accession>A0A7X0X5E1</accession>
<dbReference type="InterPro" id="IPR035996">
    <property type="entry name" value="4pyrrol_Methylase_sf"/>
</dbReference>
<reference evidence="9 10" key="1">
    <citation type="submission" date="2020-03" db="EMBL/GenBank/DDBJ databases">
        <title>Soil Listeria distribution.</title>
        <authorList>
            <person name="Liao J."/>
            <person name="Wiedmann M."/>
        </authorList>
    </citation>
    <scope>NUCLEOTIDE SEQUENCE [LARGE SCALE GENOMIC DNA]</scope>
    <source>
        <strain evidence="8 10">FSL L7-1515</strain>
        <strain evidence="7 9">FSL L7-1554</strain>
    </source>
</reference>
<evidence type="ECO:0000313" key="9">
    <source>
        <dbReference type="Proteomes" id="UP000561617"/>
    </source>
</evidence>
<feature type="domain" description="Tetrapyrrole methylase" evidence="6">
    <location>
        <begin position="1"/>
        <end position="207"/>
    </location>
</feature>
<evidence type="ECO:0000313" key="10">
    <source>
        <dbReference type="Proteomes" id="UP000587800"/>
    </source>
</evidence>
<dbReference type="SUPFAM" id="SSF53790">
    <property type="entry name" value="Tetrapyrrole methylase"/>
    <property type="match status" value="1"/>
</dbReference>
<evidence type="ECO:0000313" key="7">
    <source>
        <dbReference type="EMBL" id="MBC1487822.1"/>
    </source>
</evidence>
<protein>
    <recommendedName>
        <fullName evidence="1">uroporphyrinogen-III C-methyltransferase</fullName>
        <ecNumber evidence="1">2.1.1.107</ecNumber>
    </recommendedName>
</protein>
<keyword evidence="10" id="KW-1185">Reference proteome</keyword>
<sequence>MISFVGAGPGDIELLTVKGQQLLEQADAVIYDRLVNPLLLFHCKATCDFYYVGKTPYQHSTKQTEINVLLKEKPKKYQRIVRLKGGDPEIFGRLSEELEIVTNEGYSFEIVPGVTAASGSAAYSGLSLTKRGIARGVTFLTGHLKENQVNQVINFPKEQTLCLYMGMEALKTLIPQLKECQTNVHLAIIEWGTLGRQKRIFGTVDDILSKLQTNQIQNPAMILIGEAVAEKAAYPWFDKLEKAGEQLLLISTERPTMTELMEYTSQGADIWWHQVGETRDKRFDEVSKRMMQEINFPTLIFKTQQAEALFEQDVIEKQV</sequence>
<evidence type="ECO:0000259" key="6">
    <source>
        <dbReference type="Pfam" id="PF00590"/>
    </source>
</evidence>
<evidence type="ECO:0000256" key="5">
    <source>
        <dbReference type="ARBA" id="ARBA00023244"/>
    </source>
</evidence>
<dbReference type="GO" id="GO:0032259">
    <property type="term" value="P:methylation"/>
    <property type="evidence" value="ECO:0007669"/>
    <property type="project" value="UniProtKB-KW"/>
</dbReference>
<dbReference type="PROSITE" id="PS00839">
    <property type="entry name" value="SUMT_1"/>
    <property type="match status" value="1"/>
</dbReference>
<dbReference type="Gene3D" id="3.40.1010.10">
    <property type="entry name" value="Cobalt-precorrin-4 Transmethylase, Domain 1"/>
    <property type="match status" value="1"/>
</dbReference>
<keyword evidence="4" id="KW-0949">S-adenosyl-L-methionine</keyword>
<keyword evidence="3 7" id="KW-0808">Transferase</keyword>
<evidence type="ECO:0000256" key="3">
    <source>
        <dbReference type="ARBA" id="ARBA00022679"/>
    </source>
</evidence>
<dbReference type="NCBIfam" id="NF004790">
    <property type="entry name" value="PRK06136.1"/>
    <property type="match status" value="1"/>
</dbReference>
<dbReference type="InterPro" id="IPR000878">
    <property type="entry name" value="4pyrrol_Mease"/>
</dbReference>
<proteinExistence type="predicted"/>
<gene>
    <name evidence="7" type="primary">cobA</name>
    <name evidence="7" type="ORF">HCJ38_02120</name>
    <name evidence="8" type="ORF">HCJ59_03750</name>
</gene>
<dbReference type="Proteomes" id="UP000561617">
    <property type="component" value="Unassembled WGS sequence"/>
</dbReference>
<dbReference type="GO" id="GO:0004851">
    <property type="term" value="F:uroporphyrin-III C-methyltransferase activity"/>
    <property type="evidence" value="ECO:0007669"/>
    <property type="project" value="UniProtKB-EC"/>
</dbReference>
<dbReference type="InterPro" id="IPR050161">
    <property type="entry name" value="Siro_Cobalamin_biosynth"/>
</dbReference>
<evidence type="ECO:0000256" key="2">
    <source>
        <dbReference type="ARBA" id="ARBA00022603"/>
    </source>
</evidence>
<dbReference type="InterPro" id="IPR014777">
    <property type="entry name" value="4pyrrole_Mease_sub1"/>
</dbReference>
<dbReference type="CDD" id="cd11642">
    <property type="entry name" value="SUMT"/>
    <property type="match status" value="1"/>
</dbReference>
<dbReference type="PANTHER" id="PTHR45790">
    <property type="entry name" value="SIROHEME SYNTHASE-RELATED"/>
    <property type="match status" value="1"/>
</dbReference>
<dbReference type="FunFam" id="3.40.1010.10:FF:000001">
    <property type="entry name" value="Siroheme synthase"/>
    <property type="match status" value="1"/>
</dbReference>
<evidence type="ECO:0000313" key="8">
    <source>
        <dbReference type="EMBL" id="MBC1509028.1"/>
    </source>
</evidence>
<dbReference type="Gene3D" id="3.30.950.10">
    <property type="entry name" value="Methyltransferase, Cobalt-precorrin-4 Transmethylase, Domain 2"/>
    <property type="match status" value="1"/>
</dbReference>
<dbReference type="PANTHER" id="PTHR45790:SF3">
    <property type="entry name" value="S-ADENOSYL-L-METHIONINE-DEPENDENT UROPORPHYRINOGEN III METHYLTRANSFERASE, CHLOROPLASTIC"/>
    <property type="match status" value="1"/>
</dbReference>
<dbReference type="EC" id="2.1.1.107" evidence="1"/>
<dbReference type="AlphaFoldDB" id="A0A7X0X5E1"/>
<organism evidence="7 9">
    <name type="scientific">Listeria immobilis</name>
    <dbReference type="NCBI Taxonomy" id="2713502"/>
    <lineage>
        <taxon>Bacteria</taxon>
        <taxon>Bacillati</taxon>
        <taxon>Bacillota</taxon>
        <taxon>Bacilli</taxon>
        <taxon>Bacillales</taxon>
        <taxon>Listeriaceae</taxon>
        <taxon>Listeria</taxon>
    </lineage>
</organism>
<dbReference type="EMBL" id="JAASTW010000002">
    <property type="protein sequence ID" value="MBC1487822.1"/>
    <property type="molecule type" value="Genomic_DNA"/>
</dbReference>
<evidence type="ECO:0000256" key="1">
    <source>
        <dbReference type="ARBA" id="ARBA00012162"/>
    </source>
</evidence>